<evidence type="ECO:0000256" key="1">
    <source>
        <dbReference type="SAM" id="SignalP"/>
    </source>
</evidence>
<proteinExistence type="predicted"/>
<feature type="domain" description="Thioredoxin" evidence="2">
    <location>
        <begin position="75"/>
        <end position="147"/>
    </location>
</feature>
<sequence length="353" mass="39842">MASSLLLFLLLLLCVSVIQFASAFSSSSSSCLPQPPSFRYDLQLQCPISIPTNPPLQVDGNVLDRILSSRKSIEYISILFYASWCPFSQKMLPQFEILSSMFPQVEHLILEQSSALPSLFSRYGIHNLPAILLVNQTSMLRYHGPNNLLSVSEFYERNSGFVASINIVEQPSSMTSDENSTMNQIGLSLKETWSRDPYLLFSVLFLCFRLLLFVFPKIVSRLRAFWVSCVPHLNLQIFGETSQVMGRVLQVIDVRRIWNRLRLCKIRIFQERARSARVWASSLASVSLGESSSARSSTQAPLKEFEAQPTSLFSKSGRKRKLPQAVPSFAIEISSSMFQFRDLADGITGRVMQ</sequence>
<dbReference type="PANTHER" id="PTHR47126">
    <property type="entry name" value="5'-ADENYLYLSULFATE REDUCTASE-LIKE 7"/>
    <property type="match status" value="1"/>
</dbReference>
<dbReference type="InterPro" id="IPR044794">
    <property type="entry name" value="APRL5/7"/>
</dbReference>
<keyword evidence="1" id="KW-0732">Signal</keyword>
<feature type="signal peptide" evidence="1">
    <location>
        <begin position="1"/>
        <end position="23"/>
    </location>
</feature>
<dbReference type="InterPro" id="IPR036249">
    <property type="entry name" value="Thioredoxin-like_sf"/>
</dbReference>
<dbReference type="EMBL" id="JAYMYR010000005">
    <property type="protein sequence ID" value="KAK7364642.1"/>
    <property type="molecule type" value="Genomic_DNA"/>
</dbReference>
<protein>
    <recommendedName>
        <fullName evidence="2">Thioredoxin domain-containing protein</fullName>
    </recommendedName>
</protein>
<organism evidence="3 4">
    <name type="scientific">Phaseolus coccineus</name>
    <name type="common">Scarlet runner bean</name>
    <name type="synonym">Phaseolus multiflorus</name>
    <dbReference type="NCBI Taxonomy" id="3886"/>
    <lineage>
        <taxon>Eukaryota</taxon>
        <taxon>Viridiplantae</taxon>
        <taxon>Streptophyta</taxon>
        <taxon>Embryophyta</taxon>
        <taxon>Tracheophyta</taxon>
        <taxon>Spermatophyta</taxon>
        <taxon>Magnoliopsida</taxon>
        <taxon>eudicotyledons</taxon>
        <taxon>Gunneridae</taxon>
        <taxon>Pentapetalae</taxon>
        <taxon>rosids</taxon>
        <taxon>fabids</taxon>
        <taxon>Fabales</taxon>
        <taxon>Fabaceae</taxon>
        <taxon>Papilionoideae</taxon>
        <taxon>50 kb inversion clade</taxon>
        <taxon>NPAAA clade</taxon>
        <taxon>indigoferoid/millettioid clade</taxon>
        <taxon>Phaseoleae</taxon>
        <taxon>Phaseolus</taxon>
    </lineage>
</organism>
<dbReference type="InterPro" id="IPR013766">
    <property type="entry name" value="Thioredoxin_domain"/>
</dbReference>
<reference evidence="3 4" key="1">
    <citation type="submission" date="2024-01" db="EMBL/GenBank/DDBJ databases">
        <title>The genomes of 5 underutilized Papilionoideae crops provide insights into root nodulation and disease resistanc.</title>
        <authorList>
            <person name="Jiang F."/>
        </authorList>
    </citation>
    <scope>NUCLEOTIDE SEQUENCE [LARGE SCALE GENOMIC DNA]</scope>
    <source>
        <strain evidence="3">JINMINGXINNONG_FW02</strain>
        <tissue evidence="3">Leaves</tissue>
    </source>
</reference>
<keyword evidence="4" id="KW-1185">Reference proteome</keyword>
<dbReference type="AlphaFoldDB" id="A0AAN9N651"/>
<feature type="chain" id="PRO_5042877470" description="Thioredoxin domain-containing protein" evidence="1">
    <location>
        <begin position="24"/>
        <end position="353"/>
    </location>
</feature>
<dbReference type="Proteomes" id="UP001374584">
    <property type="component" value="Unassembled WGS sequence"/>
</dbReference>
<evidence type="ECO:0000313" key="3">
    <source>
        <dbReference type="EMBL" id="KAK7364642.1"/>
    </source>
</evidence>
<dbReference type="PANTHER" id="PTHR47126:SF3">
    <property type="entry name" value="5'-ADENYLYLSULFATE REDUCTASE-LIKE 5"/>
    <property type="match status" value="1"/>
</dbReference>
<dbReference type="Pfam" id="PF00085">
    <property type="entry name" value="Thioredoxin"/>
    <property type="match status" value="1"/>
</dbReference>
<name>A0AAN9N651_PHACN</name>
<dbReference type="SUPFAM" id="SSF52833">
    <property type="entry name" value="Thioredoxin-like"/>
    <property type="match status" value="1"/>
</dbReference>
<accession>A0AAN9N651</accession>
<gene>
    <name evidence="3" type="ORF">VNO80_13382</name>
</gene>
<comment type="caution">
    <text evidence="3">The sequence shown here is derived from an EMBL/GenBank/DDBJ whole genome shotgun (WGS) entry which is preliminary data.</text>
</comment>
<evidence type="ECO:0000259" key="2">
    <source>
        <dbReference type="Pfam" id="PF00085"/>
    </source>
</evidence>
<dbReference type="Gene3D" id="3.40.30.10">
    <property type="entry name" value="Glutaredoxin"/>
    <property type="match status" value="1"/>
</dbReference>
<evidence type="ECO:0000313" key="4">
    <source>
        <dbReference type="Proteomes" id="UP001374584"/>
    </source>
</evidence>